<comment type="similarity">
    <text evidence="1 8">Belongs to the FAD-dependent oxidoreductase 2 family. FRD/SDH subfamily.</text>
</comment>
<dbReference type="Pfam" id="PF04205">
    <property type="entry name" value="FMN_bind"/>
    <property type="match status" value="1"/>
</dbReference>
<keyword evidence="5 8" id="KW-0274">FAD</keyword>
<dbReference type="InterPro" id="IPR050315">
    <property type="entry name" value="FAD-oxidoreductase_2"/>
</dbReference>
<dbReference type="InterPro" id="IPR007329">
    <property type="entry name" value="FMN-bd"/>
</dbReference>
<dbReference type="Proteomes" id="UP000886818">
    <property type="component" value="Chromosome"/>
</dbReference>
<dbReference type="InterPro" id="IPR003953">
    <property type="entry name" value="FAD-dep_OxRdtase_2_FAD-bd"/>
</dbReference>
<proteinExistence type="inferred from homology"/>
<evidence type="ECO:0000259" key="9">
    <source>
        <dbReference type="SMART" id="SM00900"/>
    </source>
</evidence>
<comment type="cofactor">
    <cofactor evidence="8">
        <name>FMN</name>
        <dbReference type="ChEBI" id="CHEBI:58210"/>
    </cofactor>
    <text evidence="8">Binds 1 or 2 FMN covalently per subunit.</text>
</comment>
<evidence type="ECO:0000256" key="6">
    <source>
        <dbReference type="ARBA" id="ARBA00023002"/>
    </source>
</evidence>
<sequence length="554" mass="59721">MKDHPTVNLEGKYIGESMGKRGKVKVAVSIEDGKITNIEILENKESKMAKNVFKFIAEKVIKNNSLSVDSVTGATKSSKDIKNAIADAVKKSGIPLVALTNSSQNKNIEDVHTDIVVVGGGGAGLTAAIEAKENGADVLLVEKLPILGGNTKFATGGLNASGTRFQKLKNINDTPEKFIEDTLKGGKYINDKNLVRILANESSKIVEWLTKYGMDLSDVGRLGGSSVDRAHRPKGGYAVGEQLFDTLEKTAKDLGVDIRIATKATKILYDGEKVTGISVKTLDGESYNIYAKSVILATGGFGANQDLVKKYRSDLKGFGTTNSPGATGDAIELLKDLNVAFVDMKEIQIHPTVIPNDNHLITEAVRGNGAILVNKLGKRFVNELATRDVVSQAELNQRNHVSFLIFDENIRKSLKAIEKYSNEGLLTQAKSLKELATALHINANELQKTIEKYNSFVSNGKDEDFGRESMKFKIEKPNFYGIQVAPAVHYTMGGIKINEKAEVINIDGQIIKGLFAAGEVTGGIHGANRLGGNSLTDIIVFGKIAGDSACKNLK</sequence>
<dbReference type="PANTHER" id="PTHR43400:SF7">
    <property type="entry name" value="FAD-DEPENDENT OXIDOREDUCTASE 2 FAD BINDING DOMAIN-CONTAINING PROTEIN"/>
    <property type="match status" value="1"/>
</dbReference>
<dbReference type="InterPro" id="IPR010960">
    <property type="entry name" value="Flavocytochrome_c"/>
</dbReference>
<dbReference type="Pfam" id="PF00890">
    <property type="entry name" value="FAD_binding_2"/>
    <property type="match status" value="1"/>
</dbReference>
<comment type="catalytic activity">
    <reaction evidence="7 8">
        <text>dihydrourocanate + A = urocanate + AH2</text>
        <dbReference type="Rhea" id="RHEA:36059"/>
        <dbReference type="ChEBI" id="CHEBI:13193"/>
        <dbReference type="ChEBI" id="CHEBI:17499"/>
        <dbReference type="ChEBI" id="CHEBI:27247"/>
        <dbReference type="ChEBI" id="CHEBI:72991"/>
        <dbReference type="EC" id="1.3.99.33"/>
    </reaction>
</comment>
<keyword evidence="11" id="KW-1185">Reference proteome</keyword>
<evidence type="ECO:0000256" key="3">
    <source>
        <dbReference type="ARBA" id="ARBA00015872"/>
    </source>
</evidence>
<comment type="cofactor">
    <cofactor evidence="8">
        <name>FAD</name>
        <dbReference type="ChEBI" id="CHEBI:57692"/>
    </cofactor>
    <text evidence="8">Binds 1 FAD per subunit.</text>
</comment>
<dbReference type="SMART" id="SM00900">
    <property type="entry name" value="FMN_bind"/>
    <property type="match status" value="1"/>
</dbReference>
<accession>A0ABX8RF72</accession>
<keyword evidence="4 8" id="KW-0285">Flavoprotein</keyword>
<protein>
    <recommendedName>
        <fullName evidence="3 8">Urocanate reductase</fullName>
        <ecNumber evidence="2 8">1.3.99.33</ecNumber>
    </recommendedName>
</protein>
<evidence type="ECO:0000313" key="10">
    <source>
        <dbReference type="EMBL" id="QXM07436.1"/>
    </source>
</evidence>
<evidence type="ECO:0000256" key="1">
    <source>
        <dbReference type="ARBA" id="ARBA00008040"/>
    </source>
</evidence>
<feature type="domain" description="FMN-binding" evidence="9">
    <location>
        <begin position="19"/>
        <end position="92"/>
    </location>
</feature>
<dbReference type="EMBL" id="CP078093">
    <property type="protein sequence ID" value="QXM07436.1"/>
    <property type="molecule type" value="Genomic_DNA"/>
</dbReference>
<keyword evidence="6 8" id="KW-0560">Oxidoreductase</keyword>
<dbReference type="PANTHER" id="PTHR43400">
    <property type="entry name" value="FUMARATE REDUCTASE"/>
    <property type="match status" value="1"/>
</dbReference>
<evidence type="ECO:0000313" key="11">
    <source>
        <dbReference type="Proteomes" id="UP000886818"/>
    </source>
</evidence>
<evidence type="ECO:0000256" key="2">
    <source>
        <dbReference type="ARBA" id="ARBA00013137"/>
    </source>
</evidence>
<dbReference type="EC" id="1.3.99.33" evidence="2 8"/>
<name>A0ABX8RF72_9CLOT</name>
<organism evidence="10 11">
    <name type="scientific">Crassaminicella indica</name>
    <dbReference type="NCBI Taxonomy" id="2855394"/>
    <lineage>
        <taxon>Bacteria</taxon>
        <taxon>Bacillati</taxon>
        <taxon>Bacillota</taxon>
        <taxon>Clostridia</taxon>
        <taxon>Eubacteriales</taxon>
        <taxon>Clostridiaceae</taxon>
        <taxon>Crassaminicella</taxon>
    </lineage>
</organism>
<evidence type="ECO:0000256" key="7">
    <source>
        <dbReference type="ARBA" id="ARBA00049922"/>
    </source>
</evidence>
<evidence type="ECO:0000256" key="5">
    <source>
        <dbReference type="ARBA" id="ARBA00022827"/>
    </source>
</evidence>
<reference evidence="10" key="1">
    <citation type="submission" date="2021-07" db="EMBL/GenBank/DDBJ databases">
        <title>Complete genome sequence of Crassaminicella sp. 143-21, isolated from a deep-sea hydrothermal vent.</title>
        <authorList>
            <person name="Li X."/>
        </authorList>
    </citation>
    <scope>NUCLEOTIDE SEQUENCE</scope>
    <source>
        <strain evidence="10">143-21</strain>
    </source>
</reference>
<gene>
    <name evidence="10" type="ORF">KVH43_08420</name>
</gene>
<dbReference type="NCBIfam" id="TIGR01813">
    <property type="entry name" value="flavo_cyto_c"/>
    <property type="match status" value="1"/>
</dbReference>
<evidence type="ECO:0000256" key="8">
    <source>
        <dbReference type="RuleBase" id="RU366062"/>
    </source>
</evidence>
<evidence type="ECO:0000256" key="4">
    <source>
        <dbReference type="ARBA" id="ARBA00022630"/>
    </source>
</evidence>